<evidence type="ECO:0000256" key="1">
    <source>
        <dbReference type="ARBA" id="ARBA00000900"/>
    </source>
</evidence>
<feature type="region of interest" description="Disordered" evidence="14">
    <location>
        <begin position="444"/>
        <end position="487"/>
    </location>
</feature>
<dbReference type="GO" id="GO:0008270">
    <property type="term" value="F:zinc ion binding"/>
    <property type="evidence" value="ECO:0007669"/>
    <property type="project" value="UniProtKB-KW"/>
</dbReference>
<dbReference type="PROSITE" id="PS51125">
    <property type="entry name" value="NHL"/>
    <property type="match status" value="5"/>
</dbReference>
<dbReference type="GO" id="GO:0000209">
    <property type="term" value="P:protein polyubiquitination"/>
    <property type="evidence" value="ECO:0007669"/>
    <property type="project" value="TreeGrafter"/>
</dbReference>
<organism evidence="16 17">
    <name type="scientific">Melanocharis versteri</name>
    <name type="common">Fan-tailed berrypecker</name>
    <dbReference type="NCBI Taxonomy" id="254552"/>
    <lineage>
        <taxon>Eukaryota</taxon>
        <taxon>Metazoa</taxon>
        <taxon>Chordata</taxon>
        <taxon>Craniata</taxon>
        <taxon>Vertebrata</taxon>
        <taxon>Euteleostomi</taxon>
        <taxon>Archelosauria</taxon>
        <taxon>Archosauria</taxon>
        <taxon>Dinosauria</taxon>
        <taxon>Saurischia</taxon>
        <taxon>Theropoda</taxon>
        <taxon>Coelurosauria</taxon>
        <taxon>Aves</taxon>
        <taxon>Neognathae</taxon>
        <taxon>Neoaves</taxon>
        <taxon>Telluraves</taxon>
        <taxon>Australaves</taxon>
        <taxon>Passeriformes</taxon>
        <taxon>Passeroidea</taxon>
        <taxon>Melanocharitidae</taxon>
        <taxon>Melanocharis</taxon>
    </lineage>
</organism>
<keyword evidence="9" id="KW-0862">Zinc</keyword>
<feature type="repeat" description="NHL" evidence="12">
    <location>
        <begin position="621"/>
        <end position="664"/>
    </location>
</feature>
<dbReference type="FunFam" id="3.30.160.60:FF:000154">
    <property type="entry name" value="Tripartite motif-containing protein 2"/>
    <property type="match status" value="1"/>
</dbReference>
<keyword evidence="7" id="KW-0677">Repeat</keyword>
<dbReference type="GO" id="GO:0043161">
    <property type="term" value="P:proteasome-mediated ubiquitin-dependent protein catabolic process"/>
    <property type="evidence" value="ECO:0007669"/>
    <property type="project" value="TreeGrafter"/>
</dbReference>
<feature type="coiled-coil region" evidence="13">
    <location>
        <begin position="180"/>
        <end position="242"/>
    </location>
</feature>
<dbReference type="Gene3D" id="2.60.40.10">
    <property type="entry name" value="Immunoglobulins"/>
    <property type="match status" value="1"/>
</dbReference>
<dbReference type="Proteomes" id="UP000538725">
    <property type="component" value="Unassembled WGS sequence"/>
</dbReference>
<proteinExistence type="inferred from homology"/>
<dbReference type="InterPro" id="IPR000315">
    <property type="entry name" value="Znf_B-box"/>
</dbReference>
<evidence type="ECO:0000256" key="10">
    <source>
        <dbReference type="PROSITE-ProRule" id="PRU00024"/>
    </source>
</evidence>
<feature type="repeat" description="Filamin" evidence="11">
    <location>
        <begin position="345"/>
        <end position="446"/>
    </location>
</feature>
<dbReference type="InterPro" id="IPR014756">
    <property type="entry name" value="Ig_E-set"/>
</dbReference>
<reference evidence="16 17" key="1">
    <citation type="submission" date="2019-09" db="EMBL/GenBank/DDBJ databases">
        <title>Bird 10,000 Genomes (B10K) Project - Family phase.</title>
        <authorList>
            <person name="Zhang G."/>
        </authorList>
    </citation>
    <scope>NUCLEOTIDE SEQUENCE [LARGE SCALE GENOMIC DNA]</scope>
    <source>
        <strain evidence="16">B10K-DU-029-37</strain>
        <tissue evidence="16">Liver</tissue>
    </source>
</reference>
<dbReference type="SMART" id="SM00502">
    <property type="entry name" value="BBC"/>
    <property type="match status" value="1"/>
</dbReference>
<dbReference type="SMART" id="SM00557">
    <property type="entry name" value="IG_FLMN"/>
    <property type="match status" value="1"/>
</dbReference>
<accession>A0A7K7ZUP3</accession>
<protein>
    <recommendedName>
        <fullName evidence="3">RING-type E3 ubiquitin transferase</fullName>
        <ecNumber evidence="3">2.3.2.27</ecNumber>
    </recommendedName>
</protein>
<evidence type="ECO:0000256" key="4">
    <source>
        <dbReference type="ARBA" id="ARBA00022553"/>
    </source>
</evidence>
<dbReference type="PANTHER" id="PTHR24104:SF21">
    <property type="entry name" value="TRIPARTITE MOTIF-CONTAINING PROTEIN 3"/>
    <property type="match status" value="1"/>
</dbReference>
<dbReference type="InterPro" id="IPR003649">
    <property type="entry name" value="Bbox_C"/>
</dbReference>
<dbReference type="CDD" id="cd14960">
    <property type="entry name" value="NHL_TRIM2_like"/>
    <property type="match status" value="1"/>
</dbReference>
<dbReference type="PROSITE" id="PS50119">
    <property type="entry name" value="ZF_BBOX"/>
    <property type="match status" value="1"/>
</dbReference>
<feature type="repeat" description="NHL" evidence="12">
    <location>
        <begin position="534"/>
        <end position="575"/>
    </location>
</feature>
<dbReference type="InterPro" id="IPR017868">
    <property type="entry name" value="Filamin/ABP280_repeat-like"/>
</dbReference>
<feature type="repeat" description="NHL" evidence="12">
    <location>
        <begin position="712"/>
        <end position="755"/>
    </location>
</feature>
<dbReference type="InterPro" id="IPR001258">
    <property type="entry name" value="NHL_repeat"/>
</dbReference>
<evidence type="ECO:0000256" key="11">
    <source>
        <dbReference type="PROSITE-ProRule" id="PRU00087"/>
    </source>
</evidence>
<feature type="non-terminal residue" evidence="16">
    <location>
        <position position="1"/>
    </location>
</feature>
<keyword evidence="13" id="KW-0175">Coiled coil</keyword>
<evidence type="ECO:0000256" key="2">
    <source>
        <dbReference type="ARBA" id="ARBA00008518"/>
    </source>
</evidence>
<feature type="repeat" description="NHL" evidence="12">
    <location>
        <begin position="668"/>
        <end position="711"/>
    </location>
</feature>
<evidence type="ECO:0000256" key="8">
    <source>
        <dbReference type="ARBA" id="ARBA00022771"/>
    </source>
</evidence>
<feature type="repeat" description="NHL" evidence="12">
    <location>
        <begin position="576"/>
        <end position="617"/>
    </location>
</feature>
<feature type="non-terminal residue" evidence="16">
    <location>
        <position position="756"/>
    </location>
</feature>
<dbReference type="GO" id="GO:0061630">
    <property type="term" value="F:ubiquitin protein ligase activity"/>
    <property type="evidence" value="ECO:0007669"/>
    <property type="project" value="UniProtKB-EC"/>
</dbReference>
<keyword evidence="5" id="KW-0808">Transferase</keyword>
<dbReference type="Pfam" id="PF00630">
    <property type="entry name" value="Filamin"/>
    <property type="match status" value="1"/>
</dbReference>
<evidence type="ECO:0000256" key="14">
    <source>
        <dbReference type="SAM" id="MobiDB-lite"/>
    </source>
</evidence>
<gene>
    <name evidence="16" type="primary">Trim3</name>
    <name evidence="16" type="ORF">MELVER_R04615</name>
</gene>
<dbReference type="InterPro" id="IPR013783">
    <property type="entry name" value="Ig-like_fold"/>
</dbReference>
<dbReference type="PANTHER" id="PTHR24104">
    <property type="entry name" value="E3 UBIQUITIN-PROTEIN LIGASE NHLRC1-RELATED"/>
    <property type="match status" value="1"/>
</dbReference>
<evidence type="ECO:0000256" key="9">
    <source>
        <dbReference type="ARBA" id="ARBA00022833"/>
    </source>
</evidence>
<evidence type="ECO:0000256" key="3">
    <source>
        <dbReference type="ARBA" id="ARBA00012483"/>
    </source>
</evidence>
<sequence>PVLRQIDQQFLICSICLDRYCNPKVLPCLHTFCERAPLTPLTPLLVGHWHCCPVSILSICLTACSSAASPPGVTPHSPPVCLSICVSHPSVTLRSPPVCLSVCPPPAPQCDTVQPRHLVHLSPRLSVPPTLFPHPSVLSHSPHVCQVMEFYCEPCETAMCRECTEGERREHRDHRTVPLRDVLEQHKAALQHQLDAVRARLPQLAAAVGLVAEISRQLGQRRAEAEAEIGSSFEELEAALRQRREVLLRDLEATCAAKQQVLEAQLEVLRQGQESILSSCAFTEQALHHGSATEVLLVQKQMGERLRELAARPFPEHPHENAQLEFHAEPEGLRRSIQNLGALLTTSATAHTTVATGEGLRQAVVGQPCSLSVTTKDKDGALVRSGGACLRFAVTGPDGAAAEAEVQDNRNGTYELVYTPRAEGDFVLSILLYGQPVRGSPFRARALRPSDVPPSPEEAKRRVKSPGGGHVRQKALRRPASMYGSAKRKENPIEDELIFRVVLAAFQGVGVFPLIPLTLLPSQVFSNEGQFRLRFGVRGRSPGQLQRPTGVSVDTNGDIIVADYDNRWVSVFSPEGKFKTKLGAGRLMGPKGVAVDRNGHIIVVDNKACCVFIFQPNGKLVARFGSRGTAERQFAGPHFVAVNNKNEIVVTDFHNHSVKVYNAEGEFLFKFGSHGEGNGQFNAPTGVAVDSNGNIIVADWGNSRIQVFDSAGSFLSYINTAADPLYGPQGLALTSDGHVVVADSGNHCFKAYRYLQ</sequence>
<dbReference type="Gene3D" id="2.120.10.30">
    <property type="entry name" value="TolB, C-terminal domain"/>
    <property type="match status" value="2"/>
</dbReference>
<comment type="caution">
    <text evidence="16">The sequence shown here is derived from an EMBL/GenBank/DDBJ whole genome shotgun (WGS) entry which is preliminary data.</text>
</comment>
<evidence type="ECO:0000256" key="13">
    <source>
        <dbReference type="SAM" id="Coils"/>
    </source>
</evidence>
<dbReference type="Pfam" id="PF00643">
    <property type="entry name" value="zf-B_box"/>
    <property type="match status" value="1"/>
</dbReference>
<dbReference type="CDD" id="cd20482">
    <property type="entry name" value="CC_brat-like"/>
    <property type="match status" value="1"/>
</dbReference>
<dbReference type="EMBL" id="VZTG01006299">
    <property type="protein sequence ID" value="NXA92958.1"/>
    <property type="molecule type" value="Genomic_DNA"/>
</dbReference>
<keyword evidence="4" id="KW-0597">Phosphoprotein</keyword>
<dbReference type="SUPFAM" id="SSF81296">
    <property type="entry name" value="E set domains"/>
    <property type="match status" value="1"/>
</dbReference>
<dbReference type="InterPro" id="IPR050952">
    <property type="entry name" value="TRIM-NHL_E3_ligases"/>
</dbReference>
<dbReference type="InterPro" id="IPR057750">
    <property type="entry name" value="TRIM2/3_C"/>
</dbReference>
<keyword evidence="17" id="KW-1185">Reference proteome</keyword>
<dbReference type="InterPro" id="IPR001298">
    <property type="entry name" value="Filamin/ABP280_rpt"/>
</dbReference>
<dbReference type="FunFam" id="2.120.10.30:FF:000004">
    <property type="entry name" value="Tripartite motif containing 2"/>
    <property type="match status" value="1"/>
</dbReference>
<evidence type="ECO:0000313" key="16">
    <source>
        <dbReference type="EMBL" id="NXA92958.1"/>
    </source>
</evidence>
<dbReference type="SUPFAM" id="SSF101898">
    <property type="entry name" value="NHL repeat"/>
    <property type="match status" value="1"/>
</dbReference>
<evidence type="ECO:0000313" key="17">
    <source>
        <dbReference type="Proteomes" id="UP000538725"/>
    </source>
</evidence>
<evidence type="ECO:0000256" key="7">
    <source>
        <dbReference type="ARBA" id="ARBA00022737"/>
    </source>
</evidence>
<keyword evidence="8 10" id="KW-0863">Zinc-finger</keyword>
<evidence type="ECO:0000256" key="6">
    <source>
        <dbReference type="ARBA" id="ARBA00022723"/>
    </source>
</evidence>
<dbReference type="SMART" id="SM00336">
    <property type="entry name" value="BBOX"/>
    <property type="match status" value="1"/>
</dbReference>
<evidence type="ECO:0000256" key="5">
    <source>
        <dbReference type="ARBA" id="ARBA00022679"/>
    </source>
</evidence>
<dbReference type="PROSITE" id="PS50194">
    <property type="entry name" value="FILAMIN_REPEAT"/>
    <property type="match status" value="1"/>
</dbReference>
<dbReference type="Gene3D" id="3.30.160.60">
    <property type="entry name" value="Classic Zinc Finger"/>
    <property type="match status" value="1"/>
</dbReference>
<comment type="catalytic activity">
    <reaction evidence="1">
        <text>S-ubiquitinyl-[E2 ubiquitin-conjugating enzyme]-L-cysteine + [acceptor protein]-L-lysine = [E2 ubiquitin-conjugating enzyme]-L-cysteine + N(6)-ubiquitinyl-[acceptor protein]-L-lysine.</text>
        <dbReference type="EC" id="2.3.2.27"/>
    </reaction>
</comment>
<dbReference type="EC" id="2.3.2.27" evidence="3"/>
<feature type="domain" description="B box-type" evidence="15">
    <location>
        <begin position="140"/>
        <end position="179"/>
    </location>
</feature>
<dbReference type="InterPro" id="IPR011042">
    <property type="entry name" value="6-blade_b-propeller_TolB-like"/>
</dbReference>
<name>A0A7K7ZUP3_9PASE</name>
<keyword evidence="6" id="KW-0479">Metal-binding</keyword>
<evidence type="ECO:0000259" key="15">
    <source>
        <dbReference type="PROSITE" id="PS50119"/>
    </source>
</evidence>
<dbReference type="FunFam" id="2.40.10.500:FF:000001">
    <property type="entry name" value="tripartite motif-containing protein 3-like"/>
    <property type="match status" value="1"/>
</dbReference>
<evidence type="ECO:0000256" key="12">
    <source>
        <dbReference type="PROSITE-ProRule" id="PRU00504"/>
    </source>
</evidence>
<dbReference type="AlphaFoldDB" id="A0A7K7ZUP3"/>
<dbReference type="SUPFAM" id="SSF57845">
    <property type="entry name" value="B-box zinc-binding domain"/>
    <property type="match status" value="1"/>
</dbReference>
<dbReference type="Pfam" id="PF01436">
    <property type="entry name" value="NHL"/>
    <property type="match status" value="5"/>
</dbReference>
<dbReference type="InterPro" id="IPR013083">
    <property type="entry name" value="Znf_RING/FYVE/PHD"/>
</dbReference>
<comment type="similarity">
    <text evidence="2">Belongs to the TRIM/RBCC family.</text>
</comment>
<dbReference type="Gene3D" id="3.30.40.10">
    <property type="entry name" value="Zinc/RING finger domain, C3HC4 (zinc finger)"/>
    <property type="match status" value="1"/>
</dbReference>